<organism evidence="1">
    <name type="scientific">Eutreptiella gymnastica</name>
    <dbReference type="NCBI Taxonomy" id="73025"/>
    <lineage>
        <taxon>Eukaryota</taxon>
        <taxon>Discoba</taxon>
        <taxon>Euglenozoa</taxon>
        <taxon>Euglenida</taxon>
        <taxon>Spirocuta</taxon>
        <taxon>Euglenophyceae</taxon>
        <taxon>Eutreptiales</taxon>
        <taxon>Eutreptiaceae</taxon>
        <taxon>Eutreptiella</taxon>
    </lineage>
</organism>
<dbReference type="EMBL" id="HBGA01103792">
    <property type="protein sequence ID" value="CAD9027345.1"/>
    <property type="molecule type" value="Transcribed_RNA"/>
</dbReference>
<gene>
    <name evidence="1" type="ORF">EGYM00392_LOCUS38477</name>
</gene>
<dbReference type="AlphaFoldDB" id="A0A7S1IYM9"/>
<accession>A0A7S1IYM9</accession>
<sequence>MLEDLKTVDIGPDISDGDPFVVSVAAKRTKGGSIQLRMGMGLLPLMHEAIWAYSIKEIKTDYEILTRYGKSYWSRLPHRLQYSTLSTDGRRQALCCGTLPKVRPVGIPCADVDVPCYVCAPKMKMKMKIENLPPHRTTEKKRKEEEERRTTRPWIPVWWL</sequence>
<proteinExistence type="predicted"/>
<protein>
    <submittedName>
        <fullName evidence="1">Uncharacterized protein</fullName>
    </submittedName>
</protein>
<evidence type="ECO:0000313" key="1">
    <source>
        <dbReference type="EMBL" id="CAD9027345.1"/>
    </source>
</evidence>
<name>A0A7S1IYM9_9EUGL</name>
<reference evidence="1" key="1">
    <citation type="submission" date="2021-01" db="EMBL/GenBank/DDBJ databases">
        <authorList>
            <person name="Corre E."/>
            <person name="Pelletier E."/>
            <person name="Niang G."/>
            <person name="Scheremetjew M."/>
            <person name="Finn R."/>
            <person name="Kale V."/>
            <person name="Holt S."/>
            <person name="Cochrane G."/>
            <person name="Meng A."/>
            <person name="Brown T."/>
            <person name="Cohen L."/>
        </authorList>
    </citation>
    <scope>NUCLEOTIDE SEQUENCE</scope>
    <source>
        <strain evidence="1">NIES-381</strain>
    </source>
</reference>